<dbReference type="Pfam" id="PF01863">
    <property type="entry name" value="YgjP-like"/>
    <property type="match status" value="1"/>
</dbReference>
<evidence type="ECO:0000259" key="1">
    <source>
        <dbReference type="Pfam" id="PF01863"/>
    </source>
</evidence>
<dbReference type="PANTHER" id="PTHR30399:SF1">
    <property type="entry name" value="UTP PYROPHOSPHATASE"/>
    <property type="match status" value="1"/>
</dbReference>
<dbReference type="Proteomes" id="UP000295493">
    <property type="component" value="Unassembled WGS sequence"/>
</dbReference>
<comment type="caution">
    <text evidence="2">The sequence shown here is derived from an EMBL/GenBank/DDBJ whole genome shotgun (WGS) entry which is preliminary data.</text>
</comment>
<sequence length="227" mass="24874">MSDIEVVRHPRARSMRLSIDPASGRVRLTIPKRGSERAALKWAAGQHDWIEARRAELPLPRPFVPGAVVPVFGESLRLVHDGAARRSVKRTTTTLVCGGPADAFGGRIERWLRSEARRVLEAETLALADSAGITVTSVSVGDPRSRWGSCSSSGAIRYSWRLILAPPFVLQSTVAHELAHRRHMNHGPDFHALERDLLGADPVQARQWLRAHGASLHWFGRSSAGAG</sequence>
<protein>
    <recommendedName>
        <fullName evidence="1">YgjP-like metallopeptidase domain-containing protein</fullName>
    </recommendedName>
</protein>
<accession>A0A4R6FN76</accession>
<dbReference type="RefSeq" id="WP_308423520.1">
    <property type="nucleotide sequence ID" value="NZ_BMLU01000005.1"/>
</dbReference>
<dbReference type="PANTHER" id="PTHR30399">
    <property type="entry name" value="UNCHARACTERIZED PROTEIN YGJP"/>
    <property type="match status" value="1"/>
</dbReference>
<dbReference type="AlphaFoldDB" id="A0A4R6FN76"/>
<evidence type="ECO:0000313" key="2">
    <source>
        <dbReference type="EMBL" id="TDN82877.1"/>
    </source>
</evidence>
<reference evidence="2 3" key="1">
    <citation type="submission" date="2019-03" db="EMBL/GenBank/DDBJ databases">
        <title>Genomic Encyclopedia of Type Strains, Phase IV (KMG-IV): sequencing the most valuable type-strain genomes for metagenomic binning, comparative biology and taxonomic classification.</title>
        <authorList>
            <person name="Goeker M."/>
        </authorList>
    </citation>
    <scope>NUCLEOTIDE SEQUENCE [LARGE SCALE GENOMIC DNA]</scope>
    <source>
        <strain evidence="2 3">DSM 25059</strain>
    </source>
</reference>
<gene>
    <name evidence="2" type="ORF">EV664_10573</name>
</gene>
<feature type="domain" description="YgjP-like metallopeptidase" evidence="1">
    <location>
        <begin position="16"/>
        <end position="212"/>
    </location>
</feature>
<evidence type="ECO:0000313" key="3">
    <source>
        <dbReference type="Proteomes" id="UP000295493"/>
    </source>
</evidence>
<dbReference type="EMBL" id="SNWD01000005">
    <property type="protein sequence ID" value="TDN82877.1"/>
    <property type="molecule type" value="Genomic_DNA"/>
</dbReference>
<keyword evidence="3" id="KW-1185">Reference proteome</keyword>
<proteinExistence type="predicted"/>
<name>A0A4R6FN76_9SPHN</name>
<dbReference type="Gene3D" id="3.30.2010.10">
    <property type="entry name" value="Metalloproteases ('zincins'), catalytic domain"/>
    <property type="match status" value="1"/>
</dbReference>
<dbReference type="CDD" id="cd07344">
    <property type="entry name" value="M48_yhfN_like"/>
    <property type="match status" value="1"/>
</dbReference>
<dbReference type="InterPro" id="IPR053136">
    <property type="entry name" value="UTP_pyrophosphatase-like"/>
</dbReference>
<dbReference type="InterPro" id="IPR002725">
    <property type="entry name" value="YgjP-like_metallopeptidase"/>
</dbReference>
<organism evidence="2 3">
    <name type="scientific">Stakelama pacifica</name>
    <dbReference type="NCBI Taxonomy" id="517720"/>
    <lineage>
        <taxon>Bacteria</taxon>
        <taxon>Pseudomonadati</taxon>
        <taxon>Pseudomonadota</taxon>
        <taxon>Alphaproteobacteria</taxon>
        <taxon>Sphingomonadales</taxon>
        <taxon>Sphingomonadaceae</taxon>
        <taxon>Stakelama</taxon>
    </lineage>
</organism>